<protein>
    <recommendedName>
        <fullName evidence="3">Glycosyltransferase 2-like domain-containing protein</fullName>
    </recommendedName>
</protein>
<dbReference type="CDD" id="cd00761">
    <property type="entry name" value="Glyco_tranf_GTA_type"/>
    <property type="match status" value="1"/>
</dbReference>
<evidence type="ECO:0000259" key="3">
    <source>
        <dbReference type="Pfam" id="PF00535"/>
    </source>
</evidence>
<dbReference type="OrthoDB" id="5396343at2"/>
<dbReference type="eggNOG" id="COG1215">
    <property type="taxonomic scope" value="Bacteria"/>
</dbReference>
<feature type="domain" description="Glycosyltransferase 2-like" evidence="3">
    <location>
        <begin position="5"/>
        <end position="133"/>
    </location>
</feature>
<evidence type="ECO:0000313" key="5">
    <source>
        <dbReference type="Proteomes" id="UP000015520"/>
    </source>
</evidence>
<organism evidence="4 5">
    <name type="scientific">Sulfurimonas hongkongensis</name>
    <dbReference type="NCBI Taxonomy" id="1172190"/>
    <lineage>
        <taxon>Bacteria</taxon>
        <taxon>Pseudomonadati</taxon>
        <taxon>Campylobacterota</taxon>
        <taxon>Epsilonproteobacteria</taxon>
        <taxon>Campylobacterales</taxon>
        <taxon>Sulfurimonadaceae</taxon>
        <taxon>Sulfurimonas</taxon>
    </lineage>
</organism>
<accession>T0KQG3</accession>
<dbReference type="SUPFAM" id="SSF53448">
    <property type="entry name" value="Nucleotide-diphospho-sugar transferases"/>
    <property type="match status" value="1"/>
</dbReference>
<dbReference type="PANTHER" id="PTHR22916">
    <property type="entry name" value="GLYCOSYLTRANSFERASE"/>
    <property type="match status" value="1"/>
</dbReference>
<reference evidence="4 5" key="1">
    <citation type="submission" date="2013-07" db="EMBL/GenBank/DDBJ databases">
        <title>Sulfurimonas hongkongensis AST-10 Genome Sequencing.</title>
        <authorList>
            <person name="Cai L."/>
            <person name="Zhang T."/>
        </authorList>
    </citation>
    <scope>NUCLEOTIDE SEQUENCE [LARGE SCALE GENOMIC DNA]</scope>
    <source>
        <strain evidence="4 5">AST-10</strain>
    </source>
</reference>
<sequence>MPEISVIVPVYNSSKYIKRCLSSIIEQTFKNFELIVINDGSTDNSGNIINKFKSKCNNIHVIHQKNQGVSKSRNLGISQSTSKYICFVDSDDAVESTMLEDLYSMAIKNDSDIIYSPYLKKLHDGSYVITSRGVLKSNNSQEALNPNLSSSICGQLYKKSLFIDNSIEFPDDLVYEDQLIAIQLLYFAKKTSTLQRAYYKYYSTPASITNEVSIKKIDDIFKIISIIREFYAKYFNPGEYEIHLLAKTLKLLSGYILKYLVVSKNIEQIEYLLEKIYDYKFFNKEIFSEVSLKYFGIYFSFASELITLEHYIVNFQSYKLFPKKTVNTCKRLLEVDANISFEYLITKALLKSNIYKIIIYGGGKIYSELKPLLKKNKIEVIGLIDKNLVCPNSLTLQNYFQEANNLPIVITSIAFANEIEQTIKNHPNYSNNCVIISAKNILNNIS</sequence>
<keyword evidence="1" id="KW-0328">Glycosyltransferase</keyword>
<evidence type="ECO:0000313" key="4">
    <source>
        <dbReference type="EMBL" id="EQB39189.1"/>
    </source>
</evidence>
<dbReference type="STRING" id="1172190.M947_08520"/>
<dbReference type="AlphaFoldDB" id="T0KQG3"/>
<dbReference type="InterPro" id="IPR029044">
    <property type="entry name" value="Nucleotide-diphossugar_trans"/>
</dbReference>
<dbReference type="PANTHER" id="PTHR22916:SF51">
    <property type="entry name" value="GLYCOSYLTRANSFERASE EPSH-RELATED"/>
    <property type="match status" value="1"/>
</dbReference>
<evidence type="ECO:0000256" key="1">
    <source>
        <dbReference type="ARBA" id="ARBA00022676"/>
    </source>
</evidence>
<dbReference type="RefSeq" id="WP_021287954.1">
    <property type="nucleotide sequence ID" value="NZ_AUPZ01000010.1"/>
</dbReference>
<proteinExistence type="predicted"/>
<dbReference type="PATRIC" id="fig|1172190.3.peg.1640"/>
<dbReference type="Gene3D" id="3.90.550.10">
    <property type="entry name" value="Spore Coat Polysaccharide Biosynthesis Protein SpsA, Chain A"/>
    <property type="match status" value="1"/>
</dbReference>
<name>T0KQG3_9BACT</name>
<keyword evidence="5" id="KW-1185">Reference proteome</keyword>
<dbReference type="Pfam" id="PF00535">
    <property type="entry name" value="Glycos_transf_2"/>
    <property type="match status" value="1"/>
</dbReference>
<evidence type="ECO:0000256" key="2">
    <source>
        <dbReference type="ARBA" id="ARBA00022679"/>
    </source>
</evidence>
<dbReference type="GO" id="GO:0016758">
    <property type="term" value="F:hexosyltransferase activity"/>
    <property type="evidence" value="ECO:0007669"/>
    <property type="project" value="UniProtKB-ARBA"/>
</dbReference>
<dbReference type="Proteomes" id="UP000015520">
    <property type="component" value="Unassembled WGS sequence"/>
</dbReference>
<dbReference type="InterPro" id="IPR001173">
    <property type="entry name" value="Glyco_trans_2-like"/>
</dbReference>
<comment type="caution">
    <text evidence="4">The sequence shown here is derived from an EMBL/GenBank/DDBJ whole genome shotgun (WGS) entry which is preliminary data.</text>
</comment>
<gene>
    <name evidence="4" type="ORF">M947_08520</name>
</gene>
<keyword evidence="2" id="KW-0808">Transferase</keyword>
<dbReference type="EMBL" id="AUPZ01000010">
    <property type="protein sequence ID" value="EQB39189.1"/>
    <property type="molecule type" value="Genomic_DNA"/>
</dbReference>